<feature type="domain" description="BD-FAE-like" evidence="4">
    <location>
        <begin position="66"/>
        <end position="253"/>
    </location>
</feature>
<sequence length="317" mass="34611" precursor="true">MVRFLSLVLLALVCLANPVLAADPVLASDPPEPPTSWTYPPQMNASAVEVYRTVGDVELKAWIFTPPNHQPTDSRAAAVFFFGGGWNAGTPGQFYPHCVHLAKRGMVAITVDYRVKTRHQVLPQQCLADAKAALRWVRANAKRLGVNPKQVAAGGGSAGGHLAAATGTVKGFEDGDFLDYRSTPDAMLLFNPAVALAAIDGQENEFPAEKLADIDRRCDGLAKQLSPFHHVAKGVAPTVIFHGTNDSAVPYWTVVEYQKLMKDNGNRCQLMTYQGQPHGFFNAGRGQGEKRAEANRRYHQTIKQLDEFLVSLGYLKQ</sequence>
<accession>A0A517SU38</accession>
<reference evidence="5 6" key="1">
    <citation type="submission" date="2019-02" db="EMBL/GenBank/DDBJ databases">
        <title>Deep-cultivation of Planctomycetes and their phenomic and genomic characterization uncovers novel biology.</title>
        <authorList>
            <person name="Wiegand S."/>
            <person name="Jogler M."/>
            <person name="Boedeker C."/>
            <person name="Pinto D."/>
            <person name="Vollmers J."/>
            <person name="Rivas-Marin E."/>
            <person name="Kohn T."/>
            <person name="Peeters S.H."/>
            <person name="Heuer A."/>
            <person name="Rast P."/>
            <person name="Oberbeckmann S."/>
            <person name="Bunk B."/>
            <person name="Jeske O."/>
            <person name="Meyerdierks A."/>
            <person name="Storesund J.E."/>
            <person name="Kallscheuer N."/>
            <person name="Luecker S."/>
            <person name="Lage O.M."/>
            <person name="Pohl T."/>
            <person name="Merkel B.J."/>
            <person name="Hornburger P."/>
            <person name="Mueller R.-W."/>
            <person name="Bruemmer F."/>
            <person name="Labrenz M."/>
            <person name="Spormann A.M."/>
            <person name="Op den Camp H."/>
            <person name="Overmann J."/>
            <person name="Amann R."/>
            <person name="Jetten M.S.M."/>
            <person name="Mascher T."/>
            <person name="Medema M.H."/>
            <person name="Devos D.P."/>
            <person name="Kaster A.-K."/>
            <person name="Ovreas L."/>
            <person name="Rohde M."/>
            <person name="Galperin M.Y."/>
            <person name="Jogler C."/>
        </authorList>
    </citation>
    <scope>NUCLEOTIDE SEQUENCE [LARGE SCALE GENOMIC DNA]</scope>
    <source>
        <strain evidence="5 6">SV_7m_r</strain>
    </source>
</reference>
<dbReference type="EMBL" id="CP036272">
    <property type="protein sequence ID" value="QDT59646.1"/>
    <property type="molecule type" value="Genomic_DNA"/>
</dbReference>
<dbReference type="AlphaFoldDB" id="A0A517SU38"/>
<keyword evidence="3" id="KW-0732">Signal</keyword>
<dbReference type="Gene3D" id="3.40.50.1820">
    <property type="entry name" value="alpha/beta hydrolase"/>
    <property type="match status" value="1"/>
</dbReference>
<dbReference type="PANTHER" id="PTHR48081:SF30">
    <property type="entry name" value="ACETYL-HYDROLASE LIPR-RELATED"/>
    <property type="match status" value="1"/>
</dbReference>
<dbReference type="Pfam" id="PF20434">
    <property type="entry name" value="BD-FAE"/>
    <property type="match status" value="1"/>
</dbReference>
<dbReference type="PANTHER" id="PTHR48081">
    <property type="entry name" value="AB HYDROLASE SUPERFAMILY PROTEIN C4A8.06C"/>
    <property type="match status" value="1"/>
</dbReference>
<organism evidence="5 6">
    <name type="scientific">Stieleria bergensis</name>
    <dbReference type="NCBI Taxonomy" id="2528025"/>
    <lineage>
        <taxon>Bacteria</taxon>
        <taxon>Pseudomonadati</taxon>
        <taxon>Planctomycetota</taxon>
        <taxon>Planctomycetia</taxon>
        <taxon>Pirellulales</taxon>
        <taxon>Pirellulaceae</taxon>
        <taxon>Stieleria</taxon>
    </lineage>
</organism>
<evidence type="ECO:0000256" key="1">
    <source>
        <dbReference type="ARBA" id="ARBA00010515"/>
    </source>
</evidence>
<gene>
    <name evidence="5" type="primary">axeA1_2</name>
    <name evidence="5" type="ORF">SV7mr_21550</name>
</gene>
<dbReference type="Proteomes" id="UP000315003">
    <property type="component" value="Chromosome"/>
</dbReference>
<evidence type="ECO:0000256" key="3">
    <source>
        <dbReference type="SAM" id="SignalP"/>
    </source>
</evidence>
<keyword evidence="6" id="KW-1185">Reference proteome</keyword>
<dbReference type="GO" id="GO:0004806">
    <property type="term" value="F:triacylglycerol lipase activity"/>
    <property type="evidence" value="ECO:0007669"/>
    <property type="project" value="TreeGrafter"/>
</dbReference>
<feature type="signal peptide" evidence="3">
    <location>
        <begin position="1"/>
        <end position="21"/>
    </location>
</feature>
<dbReference type="GO" id="GO:0046555">
    <property type="term" value="F:acetylxylan esterase activity"/>
    <property type="evidence" value="ECO:0007669"/>
    <property type="project" value="UniProtKB-EC"/>
</dbReference>
<dbReference type="InterPro" id="IPR029058">
    <property type="entry name" value="AB_hydrolase_fold"/>
</dbReference>
<evidence type="ECO:0000313" key="6">
    <source>
        <dbReference type="Proteomes" id="UP000315003"/>
    </source>
</evidence>
<comment type="similarity">
    <text evidence="1">Belongs to the 'GDXG' lipolytic enzyme family.</text>
</comment>
<dbReference type="SUPFAM" id="SSF53474">
    <property type="entry name" value="alpha/beta-Hydrolases"/>
    <property type="match status" value="1"/>
</dbReference>
<dbReference type="InterPro" id="IPR050300">
    <property type="entry name" value="GDXG_lipolytic_enzyme"/>
</dbReference>
<keyword evidence="2 5" id="KW-0378">Hydrolase</keyword>
<dbReference type="EC" id="3.1.1.72" evidence="5"/>
<dbReference type="OrthoDB" id="9815425at2"/>
<name>A0A517SU38_9BACT</name>
<proteinExistence type="inferred from homology"/>
<feature type="chain" id="PRO_5021955792" evidence="3">
    <location>
        <begin position="22"/>
        <end position="317"/>
    </location>
</feature>
<evidence type="ECO:0000313" key="5">
    <source>
        <dbReference type="EMBL" id="QDT59646.1"/>
    </source>
</evidence>
<dbReference type="RefSeq" id="WP_145271657.1">
    <property type="nucleotide sequence ID" value="NZ_CP036272.1"/>
</dbReference>
<dbReference type="InterPro" id="IPR049492">
    <property type="entry name" value="BD-FAE-like_dom"/>
</dbReference>
<evidence type="ECO:0000256" key="2">
    <source>
        <dbReference type="ARBA" id="ARBA00022801"/>
    </source>
</evidence>
<protein>
    <submittedName>
        <fullName evidence="5">Acetylxylan esterase</fullName>
        <ecNumber evidence="5">3.1.1.72</ecNumber>
    </submittedName>
</protein>
<evidence type="ECO:0000259" key="4">
    <source>
        <dbReference type="Pfam" id="PF20434"/>
    </source>
</evidence>